<feature type="domain" description="SHSP" evidence="4">
    <location>
        <begin position="50"/>
        <end position="164"/>
    </location>
</feature>
<dbReference type="Pfam" id="PF00011">
    <property type="entry name" value="HSP20"/>
    <property type="match status" value="1"/>
</dbReference>
<dbReference type="PANTHER" id="PTHR11527">
    <property type="entry name" value="HEAT-SHOCK PROTEIN 20 FAMILY MEMBER"/>
    <property type="match status" value="1"/>
</dbReference>
<reference evidence="6 7" key="1">
    <citation type="submission" date="2018-09" db="EMBL/GenBank/DDBJ databases">
        <title>Whole genome based analysis of evolution and adaptive divergence in Indian and Brazilian strains of Azospirillum brasilense.</title>
        <authorList>
            <person name="Singh C."/>
            <person name="Tripathi A.K."/>
        </authorList>
    </citation>
    <scope>NUCLEOTIDE SEQUENCE [LARGE SCALE GENOMIC DNA]</scope>
    <source>
        <strain evidence="6 7">MTCC4035</strain>
        <plasmid evidence="6 7">p1</plasmid>
    </source>
</reference>
<dbReference type="InterPro" id="IPR002068">
    <property type="entry name" value="A-crystallin/Hsp20_dom"/>
</dbReference>
<feature type="region of interest" description="Disordered" evidence="3">
    <location>
        <begin position="1"/>
        <end position="22"/>
    </location>
</feature>
<evidence type="ECO:0000313" key="7">
    <source>
        <dbReference type="Proteomes" id="UP000298595"/>
    </source>
</evidence>
<feature type="compositionally biased region" description="Basic and acidic residues" evidence="3">
    <location>
        <begin position="172"/>
        <end position="182"/>
    </location>
</feature>
<dbReference type="CDD" id="cd06464">
    <property type="entry name" value="ACD_sHsps-like"/>
    <property type="match status" value="1"/>
</dbReference>
<feature type="compositionally biased region" description="Basic and acidic residues" evidence="3">
    <location>
        <begin position="191"/>
        <end position="200"/>
    </location>
</feature>
<feature type="region of interest" description="Disordered" evidence="3">
    <location>
        <begin position="152"/>
        <end position="200"/>
    </location>
</feature>
<name>A0A4D8PFQ0_9PROT</name>
<gene>
    <name evidence="6" type="ORF">D3093_19810</name>
</gene>
<keyword evidence="6" id="KW-0614">Plasmid</keyword>
<evidence type="ECO:0000313" key="6">
    <source>
        <dbReference type="EMBL" id="QCN97473.1"/>
    </source>
</evidence>
<dbReference type="InterPro" id="IPR008978">
    <property type="entry name" value="HSP20-like_chaperone"/>
</dbReference>
<dbReference type="Proteomes" id="UP000298595">
    <property type="component" value="Plasmid p1"/>
</dbReference>
<proteinExistence type="inferred from homology"/>
<evidence type="ECO:0000256" key="2">
    <source>
        <dbReference type="RuleBase" id="RU003616"/>
    </source>
</evidence>
<dbReference type="EMBL" id="CP032322">
    <property type="protein sequence ID" value="QCN97473.1"/>
    <property type="molecule type" value="Genomic_DNA"/>
</dbReference>
<organism evidence="6 7">
    <name type="scientific">Azospirillum argentinense</name>
    <dbReference type="NCBI Taxonomy" id="2970906"/>
    <lineage>
        <taxon>Bacteria</taxon>
        <taxon>Pseudomonadati</taxon>
        <taxon>Pseudomonadota</taxon>
        <taxon>Alphaproteobacteria</taxon>
        <taxon>Rhodospirillales</taxon>
        <taxon>Azospirillaceae</taxon>
        <taxon>Azospirillum</taxon>
    </lineage>
</organism>
<accession>A0A4D8PFQ0</accession>
<protein>
    <submittedName>
        <fullName evidence="6">Hsp20/alpha crystallin family protein</fullName>
    </submittedName>
</protein>
<evidence type="ECO:0000259" key="4">
    <source>
        <dbReference type="PROSITE" id="PS01031"/>
    </source>
</evidence>
<sequence length="200" mass="21482">MAQRSQLPSLFGGSPFARSGADPLATLQREMGRLLGEVARGGGGLVSTAETSAIMAPRIDISESESDIKVRAELPGVDPKDVEVTVTEDLLTIRGEKRVERDESQENFHLVERAYGSFARNIRLPFKVDPGQVQASFENGVLTIALPKPTELQPRASRIEVKGAGQPGSSEQKLKSAADEMRTANAPQEEPASKADASTR</sequence>
<dbReference type="Gene3D" id="2.60.40.790">
    <property type="match status" value="1"/>
</dbReference>
<dbReference type="KEGG" id="aare:D3093_19810"/>
<geneLocation type="plasmid" evidence="6 7">
    <name>p1</name>
</geneLocation>
<comment type="similarity">
    <text evidence="1 2">Belongs to the small heat shock protein (HSP20) family.</text>
</comment>
<evidence type="ECO:0000259" key="5">
    <source>
        <dbReference type="PROSITE" id="PS51203"/>
    </source>
</evidence>
<dbReference type="PROSITE" id="PS51203">
    <property type="entry name" value="CS"/>
    <property type="match status" value="1"/>
</dbReference>
<dbReference type="RefSeq" id="WP_137116764.1">
    <property type="nucleotide sequence ID" value="NZ_CP032322.1"/>
</dbReference>
<evidence type="ECO:0000256" key="1">
    <source>
        <dbReference type="PROSITE-ProRule" id="PRU00285"/>
    </source>
</evidence>
<dbReference type="PROSITE" id="PS01031">
    <property type="entry name" value="SHSP"/>
    <property type="match status" value="1"/>
</dbReference>
<dbReference type="InterPro" id="IPR007052">
    <property type="entry name" value="CS_dom"/>
</dbReference>
<dbReference type="InterPro" id="IPR031107">
    <property type="entry name" value="Small_HSP"/>
</dbReference>
<dbReference type="AlphaFoldDB" id="A0A4D8PFQ0"/>
<feature type="domain" description="CS" evidence="5">
    <location>
        <begin position="54"/>
        <end position="160"/>
    </location>
</feature>
<evidence type="ECO:0000256" key="3">
    <source>
        <dbReference type="SAM" id="MobiDB-lite"/>
    </source>
</evidence>
<dbReference type="SUPFAM" id="SSF49764">
    <property type="entry name" value="HSP20-like chaperones"/>
    <property type="match status" value="1"/>
</dbReference>